<dbReference type="Pfam" id="PF00334">
    <property type="entry name" value="NDK"/>
    <property type="match status" value="1"/>
</dbReference>
<dbReference type="Gene3D" id="3.30.70.141">
    <property type="entry name" value="Nucleoside diphosphate kinase-like domain"/>
    <property type="match status" value="1"/>
</dbReference>
<evidence type="ECO:0000259" key="14">
    <source>
        <dbReference type="SMART" id="SM00562"/>
    </source>
</evidence>
<dbReference type="GO" id="GO:0005524">
    <property type="term" value="F:ATP binding"/>
    <property type="evidence" value="ECO:0007669"/>
    <property type="project" value="UniProtKB-UniRule"/>
</dbReference>
<gene>
    <name evidence="10" type="primary">ndk</name>
    <name evidence="15" type="ORF">Tfer_2493</name>
</gene>
<protein>
    <recommendedName>
        <fullName evidence="10 13">Nucleoside diphosphate kinase</fullName>
        <shortName evidence="10">NDK</shortName>
        <shortName evidence="10">NDP kinase</shortName>
        <ecNumber evidence="10 13">2.7.4.6</ecNumber>
    </recommendedName>
    <alternativeName>
        <fullName evidence="10">Nucleoside-2-P kinase</fullName>
    </alternativeName>
</protein>
<feature type="binding site" evidence="10 11">
    <location>
        <position position="9"/>
    </location>
    <ligand>
        <name>ATP</name>
        <dbReference type="ChEBI" id="CHEBI:30616"/>
    </ligand>
</feature>
<dbReference type="NCBIfam" id="NF001908">
    <property type="entry name" value="PRK00668.1"/>
    <property type="match status" value="1"/>
</dbReference>
<feature type="binding site" evidence="10 11">
    <location>
        <position position="112"/>
    </location>
    <ligand>
        <name>ATP</name>
        <dbReference type="ChEBI" id="CHEBI:30616"/>
    </ligand>
</feature>
<dbReference type="EC" id="2.7.4.6" evidence="10 13"/>
<evidence type="ECO:0000313" key="16">
    <source>
        <dbReference type="Proteomes" id="UP000037175"/>
    </source>
</evidence>
<keyword evidence="5 10" id="KW-0418">Kinase</keyword>
<comment type="catalytic activity">
    <reaction evidence="9">
        <text>dZDP + ATP = dZTP + ADP</text>
        <dbReference type="Rhea" id="RHEA:67644"/>
        <dbReference type="ChEBI" id="CHEBI:30616"/>
        <dbReference type="ChEBI" id="CHEBI:172929"/>
        <dbReference type="ChEBI" id="CHEBI:172931"/>
        <dbReference type="ChEBI" id="CHEBI:456216"/>
    </reaction>
</comment>
<evidence type="ECO:0000313" key="15">
    <source>
        <dbReference type="EMBL" id="KNZ68878.1"/>
    </source>
</evidence>
<keyword evidence="4 10" id="KW-0547">Nucleotide-binding</keyword>
<dbReference type="RefSeq" id="WP_052218603.1">
    <property type="nucleotide sequence ID" value="NZ_LGTE01000020.1"/>
</dbReference>
<feature type="binding site" evidence="10 11">
    <location>
        <position position="102"/>
    </location>
    <ligand>
        <name>ATP</name>
        <dbReference type="ChEBI" id="CHEBI:30616"/>
    </ligand>
</feature>
<dbReference type="SMART" id="SM00562">
    <property type="entry name" value="NDK"/>
    <property type="match status" value="1"/>
</dbReference>
<name>A0A0L6W0F0_9FIRM</name>
<sequence length="149" mass="16587">MERTYVMIKPDGVQRNLIGEIITRFERKGLKIVGLKMLQMDRAMAEKHYAEHTGKPFFEGLVSYITSGPVVAMVLEGKDVVATARAMNGATNPANAGPGTIRGDYAIEVGRNVIHASDSIDSANREIAIYFTESELCEYKKVLDDWIYE</sequence>
<reference evidence="16" key="1">
    <citation type="submission" date="2015-07" db="EMBL/GenBank/DDBJ databases">
        <title>Complete Genome of Thermincola ferriacetica strain Z-0001T.</title>
        <authorList>
            <person name="Lusk B."/>
            <person name="Badalamenti J.P."/>
            <person name="Parameswaran P."/>
            <person name="Bond D.R."/>
            <person name="Torres C.I."/>
        </authorList>
    </citation>
    <scope>NUCLEOTIDE SEQUENCE [LARGE SCALE GENOMIC DNA]</scope>
    <source>
        <strain evidence="16">Z-0001</strain>
    </source>
</reference>
<evidence type="ECO:0000256" key="12">
    <source>
        <dbReference type="RuleBase" id="RU004011"/>
    </source>
</evidence>
<comment type="catalytic activity">
    <reaction evidence="10 13">
        <text>a 2'-deoxyribonucleoside 5'-diphosphate + ATP = a 2'-deoxyribonucleoside 5'-triphosphate + ADP</text>
        <dbReference type="Rhea" id="RHEA:44640"/>
        <dbReference type="ChEBI" id="CHEBI:30616"/>
        <dbReference type="ChEBI" id="CHEBI:61560"/>
        <dbReference type="ChEBI" id="CHEBI:73316"/>
        <dbReference type="ChEBI" id="CHEBI:456216"/>
        <dbReference type="EC" id="2.7.4.6"/>
    </reaction>
</comment>
<evidence type="ECO:0000256" key="11">
    <source>
        <dbReference type="PROSITE-ProRule" id="PRU00706"/>
    </source>
</evidence>
<comment type="cofactor">
    <cofactor evidence="1 10">
        <name>Mg(2+)</name>
        <dbReference type="ChEBI" id="CHEBI:18420"/>
    </cofactor>
</comment>
<keyword evidence="10" id="KW-0479">Metal-binding</keyword>
<feature type="domain" description="Nucleoside diphosphate kinase-like" evidence="14">
    <location>
        <begin position="1"/>
        <end position="138"/>
    </location>
</feature>
<evidence type="ECO:0000256" key="10">
    <source>
        <dbReference type="HAMAP-Rule" id="MF_00451"/>
    </source>
</evidence>
<dbReference type="GO" id="GO:0005737">
    <property type="term" value="C:cytoplasm"/>
    <property type="evidence" value="ECO:0007669"/>
    <property type="project" value="UniProtKB-SubCell"/>
</dbReference>
<dbReference type="InterPro" id="IPR001564">
    <property type="entry name" value="Nucleoside_diP_kinase"/>
</dbReference>
<evidence type="ECO:0000256" key="13">
    <source>
        <dbReference type="RuleBase" id="RU004013"/>
    </source>
</evidence>
<evidence type="ECO:0000256" key="4">
    <source>
        <dbReference type="ARBA" id="ARBA00022741"/>
    </source>
</evidence>
<keyword evidence="10" id="KW-0460">Magnesium</keyword>
<comment type="caution">
    <text evidence="15">The sequence shown here is derived from an EMBL/GenBank/DDBJ whole genome shotgun (WGS) entry which is preliminary data.</text>
</comment>
<comment type="function">
    <text evidence="10">Major role in the synthesis of nucleoside triphosphates other than ATP. The ATP gamma phosphate is transferred to the NDP beta phosphate via a ping-pong mechanism, using a phosphorylated active-site intermediate.</text>
</comment>
<evidence type="ECO:0000256" key="2">
    <source>
        <dbReference type="ARBA" id="ARBA00008142"/>
    </source>
</evidence>
<comment type="subcellular location">
    <subcellularLocation>
        <location evidence="10">Cytoplasm</location>
    </subcellularLocation>
</comment>
<keyword evidence="6 10" id="KW-0067">ATP-binding</keyword>
<organism evidence="15 16">
    <name type="scientific">Thermincola ferriacetica</name>
    <dbReference type="NCBI Taxonomy" id="281456"/>
    <lineage>
        <taxon>Bacteria</taxon>
        <taxon>Bacillati</taxon>
        <taxon>Bacillota</taxon>
        <taxon>Clostridia</taxon>
        <taxon>Eubacteriales</taxon>
        <taxon>Thermincolaceae</taxon>
        <taxon>Thermincola</taxon>
    </lineage>
</organism>
<dbReference type="PATRIC" id="fig|281456.6.peg.2643"/>
<keyword evidence="16" id="KW-1185">Reference proteome</keyword>
<dbReference type="GO" id="GO:0004550">
    <property type="term" value="F:nucleoside diphosphate kinase activity"/>
    <property type="evidence" value="ECO:0007669"/>
    <property type="project" value="UniProtKB-UniRule"/>
</dbReference>
<dbReference type="PRINTS" id="PR01243">
    <property type="entry name" value="NUCDPKINASE"/>
</dbReference>
<feature type="binding site" evidence="10 11">
    <location>
        <position position="85"/>
    </location>
    <ligand>
        <name>ATP</name>
        <dbReference type="ChEBI" id="CHEBI:30616"/>
    </ligand>
</feature>
<dbReference type="Proteomes" id="UP000037175">
    <property type="component" value="Unassembled WGS sequence"/>
</dbReference>
<dbReference type="GO" id="GO:0046872">
    <property type="term" value="F:metal ion binding"/>
    <property type="evidence" value="ECO:0007669"/>
    <property type="project" value="UniProtKB-KW"/>
</dbReference>
<evidence type="ECO:0000256" key="8">
    <source>
        <dbReference type="ARBA" id="ARBA00024802"/>
    </source>
</evidence>
<keyword evidence="3 10" id="KW-0808">Transferase</keyword>
<comment type="function">
    <text evidence="8">(Microbial infection) Catalyzes the phosphorylation of dZDP to dZTP, when the bacterium is infected by a phage that produces the substrate for the synthesis of dZTP (2- amino-2'-deoxyadenosine 5'-triphosphate), which is then used by the phage as a DNA polymerase substrate.</text>
</comment>
<evidence type="ECO:0000256" key="6">
    <source>
        <dbReference type="ARBA" id="ARBA00022840"/>
    </source>
</evidence>
<dbReference type="InterPro" id="IPR034907">
    <property type="entry name" value="NDK-like_dom"/>
</dbReference>
<dbReference type="CDD" id="cd04413">
    <property type="entry name" value="NDPk_I"/>
    <property type="match status" value="1"/>
</dbReference>
<feature type="active site" description="Pros-phosphohistidine intermediate" evidence="10 11">
    <location>
        <position position="115"/>
    </location>
</feature>
<keyword evidence="10" id="KW-0963">Cytoplasm</keyword>
<keyword evidence="10" id="KW-0597">Phosphoprotein</keyword>
<dbReference type="GO" id="GO:0006183">
    <property type="term" value="P:GTP biosynthetic process"/>
    <property type="evidence" value="ECO:0007669"/>
    <property type="project" value="UniProtKB-UniRule"/>
</dbReference>
<dbReference type="AlphaFoldDB" id="A0A0L6W0F0"/>
<dbReference type="FunFam" id="3.30.70.141:FF:000002">
    <property type="entry name" value="Nucleoside diphosphate kinase"/>
    <property type="match status" value="1"/>
</dbReference>
<keyword evidence="7 10" id="KW-0546">Nucleotide metabolism</keyword>
<dbReference type="InterPro" id="IPR023005">
    <property type="entry name" value="Nucleoside_diP_kinase_AS"/>
</dbReference>
<evidence type="ECO:0000256" key="3">
    <source>
        <dbReference type="ARBA" id="ARBA00022679"/>
    </source>
</evidence>
<evidence type="ECO:0000256" key="5">
    <source>
        <dbReference type="ARBA" id="ARBA00022777"/>
    </source>
</evidence>
<proteinExistence type="inferred from homology"/>
<dbReference type="PROSITE" id="PS51374">
    <property type="entry name" value="NDPK_LIKE"/>
    <property type="match status" value="1"/>
</dbReference>
<dbReference type="GO" id="GO:0006228">
    <property type="term" value="P:UTP biosynthetic process"/>
    <property type="evidence" value="ECO:0007669"/>
    <property type="project" value="UniProtKB-UniRule"/>
</dbReference>
<comment type="subunit">
    <text evidence="10">Homotetramer.</text>
</comment>
<dbReference type="EMBL" id="LGTE01000020">
    <property type="protein sequence ID" value="KNZ68878.1"/>
    <property type="molecule type" value="Genomic_DNA"/>
</dbReference>
<evidence type="ECO:0000256" key="1">
    <source>
        <dbReference type="ARBA" id="ARBA00001946"/>
    </source>
</evidence>
<feature type="binding site" evidence="10 11">
    <location>
        <position position="57"/>
    </location>
    <ligand>
        <name>ATP</name>
        <dbReference type="ChEBI" id="CHEBI:30616"/>
    </ligand>
</feature>
<feature type="binding site" evidence="10 11">
    <location>
        <position position="91"/>
    </location>
    <ligand>
        <name>ATP</name>
        <dbReference type="ChEBI" id="CHEBI:30616"/>
    </ligand>
</feature>
<dbReference type="SUPFAM" id="SSF54919">
    <property type="entry name" value="Nucleoside diphosphate kinase, NDK"/>
    <property type="match status" value="1"/>
</dbReference>
<evidence type="ECO:0000256" key="7">
    <source>
        <dbReference type="ARBA" id="ARBA00023080"/>
    </source>
</evidence>
<evidence type="ECO:0000256" key="9">
    <source>
        <dbReference type="ARBA" id="ARBA00047945"/>
    </source>
</evidence>
<dbReference type="HAMAP" id="MF_00451">
    <property type="entry name" value="NDP_kinase"/>
    <property type="match status" value="1"/>
</dbReference>
<dbReference type="PROSITE" id="PS00469">
    <property type="entry name" value="NDPK"/>
    <property type="match status" value="1"/>
</dbReference>
<dbReference type="PANTHER" id="PTHR11349">
    <property type="entry name" value="NUCLEOSIDE DIPHOSPHATE KINASE"/>
    <property type="match status" value="1"/>
</dbReference>
<accession>A0A0L6W0F0</accession>
<comment type="similarity">
    <text evidence="2 10 11 12">Belongs to the NDK family.</text>
</comment>
<comment type="catalytic activity">
    <reaction evidence="10">
        <text>a ribonucleoside 5'-diphosphate + ATP = a ribonucleoside 5'-triphosphate + ADP</text>
        <dbReference type="Rhea" id="RHEA:18113"/>
        <dbReference type="ChEBI" id="CHEBI:30616"/>
        <dbReference type="ChEBI" id="CHEBI:57930"/>
        <dbReference type="ChEBI" id="CHEBI:61557"/>
        <dbReference type="ChEBI" id="CHEBI:456216"/>
        <dbReference type="EC" id="2.7.4.6"/>
    </reaction>
</comment>
<dbReference type="InterPro" id="IPR036850">
    <property type="entry name" value="NDK-like_dom_sf"/>
</dbReference>
<dbReference type="GO" id="GO:0006241">
    <property type="term" value="P:CTP biosynthetic process"/>
    <property type="evidence" value="ECO:0007669"/>
    <property type="project" value="UniProtKB-UniRule"/>
</dbReference>